<name>A0A4Y7K7V3_PAPSO</name>
<evidence type="ECO:0000313" key="1">
    <source>
        <dbReference type="EMBL" id="RZC68402.1"/>
    </source>
</evidence>
<sequence>MVTVKVITVAQKSGGWFAFNSDVVEVVHKDILPYCQALEKFAPYNSFPLFSCQVPDMSSKCHYLQGWL</sequence>
<dbReference type="Proteomes" id="UP000316621">
    <property type="component" value="Chromosome 7"/>
</dbReference>
<keyword evidence="2" id="KW-1185">Reference proteome</keyword>
<reference evidence="1 2" key="1">
    <citation type="journal article" date="2018" name="Science">
        <title>The opium poppy genome and morphinan production.</title>
        <authorList>
            <person name="Guo L."/>
            <person name="Winzer T."/>
            <person name="Yang X."/>
            <person name="Li Y."/>
            <person name="Ning Z."/>
            <person name="He Z."/>
            <person name="Teodor R."/>
            <person name="Lu Y."/>
            <person name="Bowser T.A."/>
            <person name="Graham I.A."/>
            <person name="Ye K."/>
        </authorList>
    </citation>
    <scope>NUCLEOTIDE SEQUENCE [LARGE SCALE GENOMIC DNA]</scope>
    <source>
        <strain evidence="2">cv. HN1</strain>
        <tissue evidence="1">Leaves</tissue>
    </source>
</reference>
<dbReference type="AlphaFoldDB" id="A0A4Y7K7V3"/>
<gene>
    <name evidence="1" type="ORF">C5167_031652</name>
</gene>
<accession>A0A4Y7K7V3</accession>
<proteinExistence type="predicted"/>
<evidence type="ECO:0000313" key="2">
    <source>
        <dbReference type="Proteomes" id="UP000316621"/>
    </source>
</evidence>
<dbReference type="Gramene" id="RZC68402">
    <property type="protein sequence ID" value="RZC68402"/>
    <property type="gene ID" value="C5167_031652"/>
</dbReference>
<organism evidence="1 2">
    <name type="scientific">Papaver somniferum</name>
    <name type="common">Opium poppy</name>
    <dbReference type="NCBI Taxonomy" id="3469"/>
    <lineage>
        <taxon>Eukaryota</taxon>
        <taxon>Viridiplantae</taxon>
        <taxon>Streptophyta</taxon>
        <taxon>Embryophyta</taxon>
        <taxon>Tracheophyta</taxon>
        <taxon>Spermatophyta</taxon>
        <taxon>Magnoliopsida</taxon>
        <taxon>Ranunculales</taxon>
        <taxon>Papaveraceae</taxon>
        <taxon>Papaveroideae</taxon>
        <taxon>Papaver</taxon>
    </lineage>
</organism>
<protein>
    <submittedName>
        <fullName evidence="1">Uncharacterized protein</fullName>
    </submittedName>
</protein>
<dbReference type="EMBL" id="CM010721">
    <property type="protein sequence ID" value="RZC68402.1"/>
    <property type="molecule type" value="Genomic_DNA"/>
</dbReference>